<evidence type="ECO:0000256" key="1">
    <source>
        <dbReference type="SAM" id="Coils"/>
    </source>
</evidence>
<evidence type="ECO:0000313" key="3">
    <source>
        <dbReference type="Proteomes" id="UP000807306"/>
    </source>
</evidence>
<dbReference type="EMBL" id="MU157825">
    <property type="protein sequence ID" value="KAF9534638.1"/>
    <property type="molecule type" value="Genomic_DNA"/>
</dbReference>
<dbReference type="Proteomes" id="UP000807306">
    <property type="component" value="Unassembled WGS sequence"/>
</dbReference>
<accession>A0A9P6ERA2</accession>
<keyword evidence="3" id="KW-1185">Reference proteome</keyword>
<comment type="caution">
    <text evidence="2">The sequence shown here is derived from an EMBL/GenBank/DDBJ whole genome shotgun (WGS) entry which is preliminary data.</text>
</comment>
<evidence type="ECO:0000313" key="2">
    <source>
        <dbReference type="EMBL" id="KAF9534638.1"/>
    </source>
</evidence>
<reference evidence="2" key="1">
    <citation type="submission" date="2020-11" db="EMBL/GenBank/DDBJ databases">
        <authorList>
            <consortium name="DOE Joint Genome Institute"/>
            <person name="Ahrendt S."/>
            <person name="Riley R."/>
            <person name="Andreopoulos W."/>
            <person name="Labutti K."/>
            <person name="Pangilinan J."/>
            <person name="Ruiz-Duenas F.J."/>
            <person name="Barrasa J.M."/>
            <person name="Sanchez-Garcia M."/>
            <person name="Camarero S."/>
            <person name="Miyauchi S."/>
            <person name="Serrano A."/>
            <person name="Linde D."/>
            <person name="Babiker R."/>
            <person name="Drula E."/>
            <person name="Ayuso-Fernandez I."/>
            <person name="Pacheco R."/>
            <person name="Padilla G."/>
            <person name="Ferreira P."/>
            <person name="Barriuso J."/>
            <person name="Kellner H."/>
            <person name="Castanera R."/>
            <person name="Alfaro M."/>
            <person name="Ramirez L."/>
            <person name="Pisabarro A.G."/>
            <person name="Kuo A."/>
            <person name="Tritt A."/>
            <person name="Lipzen A."/>
            <person name="He G."/>
            <person name="Yan M."/>
            <person name="Ng V."/>
            <person name="Cullen D."/>
            <person name="Martin F."/>
            <person name="Rosso M.-N."/>
            <person name="Henrissat B."/>
            <person name="Hibbett D."/>
            <person name="Martinez A.T."/>
            <person name="Grigoriev I.V."/>
        </authorList>
    </citation>
    <scope>NUCLEOTIDE SEQUENCE</scope>
    <source>
        <strain evidence="2">CBS 506.95</strain>
    </source>
</reference>
<feature type="coiled-coil region" evidence="1">
    <location>
        <begin position="123"/>
        <end position="189"/>
    </location>
</feature>
<name>A0A9P6ERA2_9AGAR</name>
<organism evidence="2 3">
    <name type="scientific">Crepidotus variabilis</name>
    <dbReference type="NCBI Taxonomy" id="179855"/>
    <lineage>
        <taxon>Eukaryota</taxon>
        <taxon>Fungi</taxon>
        <taxon>Dikarya</taxon>
        <taxon>Basidiomycota</taxon>
        <taxon>Agaricomycotina</taxon>
        <taxon>Agaricomycetes</taxon>
        <taxon>Agaricomycetidae</taxon>
        <taxon>Agaricales</taxon>
        <taxon>Agaricineae</taxon>
        <taxon>Crepidotaceae</taxon>
        <taxon>Crepidotus</taxon>
    </lineage>
</organism>
<protein>
    <submittedName>
        <fullName evidence="2">Uncharacterized protein</fullName>
    </submittedName>
</protein>
<keyword evidence="1" id="KW-0175">Coiled coil</keyword>
<dbReference type="AlphaFoldDB" id="A0A9P6ERA2"/>
<sequence length="192" mass="21887">MLLLHAKLYILPYSVQLARCVATSSNLPGHVHQSADRSVKVNSNLKAPSKRVPLRRKTTSARVTKSHFAKRRCESAPTRHVRFALSEDLQNDPPCVNTQDGGLADERPSNQSGNYYDAIDTVLMEILAEKQRDKLKIEQLEAAERMDAKTLKMANERMEELRKMHLKVLQQLEDRNKDCDLLLERIEQSNPA</sequence>
<proteinExistence type="predicted"/>
<gene>
    <name evidence="2" type="ORF">CPB83DRAFT_888615</name>
</gene>